<proteinExistence type="predicted"/>
<dbReference type="EMBL" id="KN834827">
    <property type="protein sequence ID" value="KIK53601.1"/>
    <property type="molecule type" value="Genomic_DNA"/>
</dbReference>
<dbReference type="AlphaFoldDB" id="A0A0D0BG10"/>
<protein>
    <submittedName>
        <fullName evidence="1">Uncharacterized protein</fullName>
    </submittedName>
</protein>
<organism evidence="1 2">
    <name type="scientific">Collybiopsis luxurians FD-317 M1</name>
    <dbReference type="NCBI Taxonomy" id="944289"/>
    <lineage>
        <taxon>Eukaryota</taxon>
        <taxon>Fungi</taxon>
        <taxon>Dikarya</taxon>
        <taxon>Basidiomycota</taxon>
        <taxon>Agaricomycotina</taxon>
        <taxon>Agaricomycetes</taxon>
        <taxon>Agaricomycetidae</taxon>
        <taxon>Agaricales</taxon>
        <taxon>Marasmiineae</taxon>
        <taxon>Omphalotaceae</taxon>
        <taxon>Collybiopsis</taxon>
        <taxon>Collybiopsis luxurians</taxon>
    </lineage>
</organism>
<reference evidence="1 2" key="1">
    <citation type="submission" date="2014-04" db="EMBL/GenBank/DDBJ databases">
        <title>Evolutionary Origins and Diversification of the Mycorrhizal Mutualists.</title>
        <authorList>
            <consortium name="DOE Joint Genome Institute"/>
            <consortium name="Mycorrhizal Genomics Consortium"/>
            <person name="Kohler A."/>
            <person name="Kuo A."/>
            <person name="Nagy L.G."/>
            <person name="Floudas D."/>
            <person name="Copeland A."/>
            <person name="Barry K.W."/>
            <person name="Cichocki N."/>
            <person name="Veneault-Fourrey C."/>
            <person name="LaButti K."/>
            <person name="Lindquist E.A."/>
            <person name="Lipzen A."/>
            <person name="Lundell T."/>
            <person name="Morin E."/>
            <person name="Murat C."/>
            <person name="Riley R."/>
            <person name="Ohm R."/>
            <person name="Sun H."/>
            <person name="Tunlid A."/>
            <person name="Henrissat B."/>
            <person name="Grigoriev I.V."/>
            <person name="Hibbett D.S."/>
            <person name="Martin F."/>
        </authorList>
    </citation>
    <scope>NUCLEOTIDE SEQUENCE [LARGE SCALE GENOMIC DNA]</scope>
    <source>
        <strain evidence="1 2">FD-317 M1</strain>
    </source>
</reference>
<gene>
    <name evidence="1" type="ORF">GYMLUDRAFT_927518</name>
</gene>
<name>A0A0D0BG10_9AGAR</name>
<sequence>MQSGGMASRISSRSAKVGAFTSLFQRSCFSLNPLVELKQVIHRRQNMFDSSCLCIEHFYPEFNPDPSTLPSSTIRALVFSAQYPPWLRYILVIVEIPLILQWPFFSPADSRIGRKS</sequence>
<dbReference type="Proteomes" id="UP000053593">
    <property type="component" value="Unassembled WGS sequence"/>
</dbReference>
<accession>A0A0D0BG10</accession>
<evidence type="ECO:0000313" key="1">
    <source>
        <dbReference type="EMBL" id="KIK53601.1"/>
    </source>
</evidence>
<dbReference type="HOGENOM" id="CLU_2085105_0_0_1"/>
<evidence type="ECO:0000313" key="2">
    <source>
        <dbReference type="Proteomes" id="UP000053593"/>
    </source>
</evidence>
<keyword evidence="2" id="KW-1185">Reference proteome</keyword>